<accession>A0A811UTP7</accession>
<dbReference type="Proteomes" id="UP000606786">
    <property type="component" value="Unassembled WGS sequence"/>
</dbReference>
<organism evidence="2 3">
    <name type="scientific">Ceratitis capitata</name>
    <name type="common">Mediterranean fruit fly</name>
    <name type="synonym">Tephritis capitata</name>
    <dbReference type="NCBI Taxonomy" id="7213"/>
    <lineage>
        <taxon>Eukaryota</taxon>
        <taxon>Metazoa</taxon>
        <taxon>Ecdysozoa</taxon>
        <taxon>Arthropoda</taxon>
        <taxon>Hexapoda</taxon>
        <taxon>Insecta</taxon>
        <taxon>Pterygota</taxon>
        <taxon>Neoptera</taxon>
        <taxon>Endopterygota</taxon>
        <taxon>Diptera</taxon>
        <taxon>Brachycera</taxon>
        <taxon>Muscomorpha</taxon>
        <taxon>Tephritoidea</taxon>
        <taxon>Tephritidae</taxon>
        <taxon>Ceratitis</taxon>
        <taxon>Ceratitis</taxon>
    </lineage>
</organism>
<name>A0A811UTP7_CERCA</name>
<gene>
    <name evidence="2" type="ORF">CCAP1982_LOCUS9832</name>
</gene>
<proteinExistence type="predicted"/>
<comment type="caution">
    <text evidence="2">The sequence shown here is derived from an EMBL/GenBank/DDBJ whole genome shotgun (WGS) entry which is preliminary data.</text>
</comment>
<evidence type="ECO:0000313" key="3">
    <source>
        <dbReference type="Proteomes" id="UP000606786"/>
    </source>
</evidence>
<protein>
    <submittedName>
        <fullName evidence="2">(Mediterranean fruit fly) hypothetical protein</fullName>
    </submittedName>
</protein>
<evidence type="ECO:0000313" key="2">
    <source>
        <dbReference type="EMBL" id="CAD7001335.1"/>
    </source>
</evidence>
<evidence type="ECO:0000256" key="1">
    <source>
        <dbReference type="SAM" id="MobiDB-lite"/>
    </source>
</evidence>
<feature type="region of interest" description="Disordered" evidence="1">
    <location>
        <begin position="56"/>
        <end position="113"/>
    </location>
</feature>
<dbReference type="AlphaFoldDB" id="A0A811UTP7"/>
<reference evidence="2" key="1">
    <citation type="submission" date="2020-11" db="EMBL/GenBank/DDBJ databases">
        <authorList>
            <person name="Whitehead M."/>
        </authorList>
    </citation>
    <scope>NUCLEOTIDE SEQUENCE</scope>
    <source>
        <strain evidence="2">EGII</strain>
    </source>
</reference>
<sequence length="136" mass="15323">PDLHSTSTHIFEKSISSTEDSVSVVINFLVDFDFSQDIIKEERICSLKRATTAPKARGSKYKVKYSQSSSRRRTSYDSNSFTPVGRRKAATKAEKNEGLVKQAIRRGEAAKPTSINRRVCTAIISKQPERREEAEQ</sequence>
<feature type="non-terminal residue" evidence="2">
    <location>
        <position position="1"/>
    </location>
</feature>
<dbReference type="EMBL" id="CAJHJT010000023">
    <property type="protein sequence ID" value="CAD7001335.1"/>
    <property type="molecule type" value="Genomic_DNA"/>
</dbReference>
<keyword evidence="3" id="KW-1185">Reference proteome</keyword>